<dbReference type="EMBL" id="CBTN010000079">
    <property type="protein sequence ID" value="CDH59975.1"/>
    <property type="molecule type" value="Genomic_DNA"/>
</dbReference>
<dbReference type="Proteomes" id="UP000027586">
    <property type="component" value="Unassembled WGS sequence"/>
</dbReference>
<keyword evidence="3" id="KW-1185">Reference proteome</keyword>
<sequence>MKCKAYSSLAGTSTEKIEIKQQWTLGEIFRHPYIRFLYVPHANEQRKMTLFTPSKHQQTSFLEQDFYALSHLWDTKPNEHLWDVSDLIIDEEGIAVEPIPMRPEKRETLLSLLKANPGYWWIDVLCSRSDTPPAIMSGVYRRCKKCFAMIDCPPEDIEYFTPDRKDQLDHALLDDHVENEPAATTQHLIKEAWQCGRSIDASRWFRRVWTLQEAILPSCVVLLSERSGTYADTRTVVLDSLIYYHFQMGKLHLGDMLLNTPLVVKDVVRLYDIGNHLEPLVIFFNHLSSSKRSCYVAVDYVYGILGILGVDIPRQDNPDAVWKHFLVYLDHVVYETYWDNDMSFHDYSKIGVSEKARQFVLSEADNLGQVFDDLLRVNINCPCMDCSVVKHRILNSSKLPPLR</sequence>
<dbReference type="VEuPathDB" id="FungiDB:LCOR_10776.1"/>
<dbReference type="AlphaFoldDB" id="A0A068SDC7"/>
<dbReference type="PANTHER" id="PTHR24148">
    <property type="entry name" value="ANKYRIN REPEAT DOMAIN-CONTAINING PROTEIN 39 HOMOLOG-RELATED"/>
    <property type="match status" value="1"/>
</dbReference>
<dbReference type="InterPro" id="IPR052895">
    <property type="entry name" value="HetReg/Transcr_Mod"/>
</dbReference>
<reference evidence="2" key="1">
    <citation type="submission" date="2013-08" db="EMBL/GenBank/DDBJ databases">
        <title>Gene expansion shapes genome architecture in the human pathogen Lichtheimia corymbifera: an evolutionary genomics analysis in the ancient terrestrial Mucorales (Mucoromycotina).</title>
        <authorList>
            <person name="Schwartze V.U."/>
            <person name="Winter S."/>
            <person name="Shelest E."/>
            <person name="Marcet-Houben M."/>
            <person name="Horn F."/>
            <person name="Wehner S."/>
            <person name="Hoffmann K."/>
            <person name="Riege K."/>
            <person name="Sammeth M."/>
            <person name="Nowrousian M."/>
            <person name="Valiante V."/>
            <person name="Linde J."/>
            <person name="Jacobsen I.D."/>
            <person name="Marz M."/>
            <person name="Brakhage A.A."/>
            <person name="Gabaldon T."/>
            <person name="Bocker S."/>
            <person name="Voigt K."/>
        </authorList>
    </citation>
    <scope>NUCLEOTIDE SEQUENCE [LARGE SCALE GENOMIC DNA]</scope>
    <source>
        <strain evidence="2">FSU 9682</strain>
    </source>
</reference>
<gene>
    <name evidence="2" type="ORF">LCOR_10776.1</name>
</gene>
<evidence type="ECO:0000313" key="2">
    <source>
        <dbReference type="EMBL" id="CDH59975.1"/>
    </source>
</evidence>
<proteinExistence type="predicted"/>
<dbReference type="Pfam" id="PF06985">
    <property type="entry name" value="HET"/>
    <property type="match status" value="1"/>
</dbReference>
<dbReference type="PANTHER" id="PTHR24148:SF64">
    <property type="entry name" value="HETEROKARYON INCOMPATIBILITY DOMAIN-CONTAINING PROTEIN"/>
    <property type="match status" value="1"/>
</dbReference>
<protein>
    <recommendedName>
        <fullName evidence="1">Heterokaryon incompatibility domain-containing protein</fullName>
    </recommendedName>
</protein>
<dbReference type="InterPro" id="IPR010730">
    <property type="entry name" value="HET"/>
</dbReference>
<name>A0A068SDC7_9FUNG</name>
<evidence type="ECO:0000259" key="1">
    <source>
        <dbReference type="Pfam" id="PF06985"/>
    </source>
</evidence>
<organism evidence="2 3">
    <name type="scientific">Lichtheimia corymbifera JMRC:FSU:9682</name>
    <dbReference type="NCBI Taxonomy" id="1263082"/>
    <lineage>
        <taxon>Eukaryota</taxon>
        <taxon>Fungi</taxon>
        <taxon>Fungi incertae sedis</taxon>
        <taxon>Mucoromycota</taxon>
        <taxon>Mucoromycotina</taxon>
        <taxon>Mucoromycetes</taxon>
        <taxon>Mucorales</taxon>
        <taxon>Lichtheimiaceae</taxon>
        <taxon>Lichtheimia</taxon>
    </lineage>
</organism>
<evidence type="ECO:0000313" key="3">
    <source>
        <dbReference type="Proteomes" id="UP000027586"/>
    </source>
</evidence>
<feature type="domain" description="Heterokaryon incompatibility" evidence="1">
    <location>
        <begin position="66"/>
        <end position="213"/>
    </location>
</feature>
<dbReference type="OrthoDB" id="2234722at2759"/>
<accession>A0A068SDC7</accession>
<comment type="caution">
    <text evidence="2">The sequence shown here is derived from an EMBL/GenBank/DDBJ whole genome shotgun (WGS) entry which is preliminary data.</text>
</comment>